<keyword evidence="4" id="KW-1185">Reference proteome</keyword>
<reference evidence="3" key="1">
    <citation type="journal article" date="2015" name="PeerJ">
        <title>First genomic representation of candidate bacterial phylum KSB3 points to enhanced environmental sensing as a trigger of wastewater bulking.</title>
        <authorList>
            <person name="Sekiguchi Y."/>
            <person name="Ohashi A."/>
            <person name="Parks D.H."/>
            <person name="Yamauchi T."/>
            <person name="Tyson G.W."/>
            <person name="Hugenholtz P."/>
        </authorList>
    </citation>
    <scope>NUCLEOTIDE SEQUENCE [LARGE SCALE GENOMIC DNA]</scope>
</reference>
<proteinExistence type="predicted"/>
<dbReference type="Proteomes" id="UP000030661">
    <property type="component" value="Unassembled WGS sequence"/>
</dbReference>
<evidence type="ECO:0000313" key="4">
    <source>
        <dbReference type="Proteomes" id="UP000030661"/>
    </source>
</evidence>
<evidence type="ECO:0000313" key="3">
    <source>
        <dbReference type="EMBL" id="GAK55446.1"/>
    </source>
</evidence>
<name>A0A0S6WBW8_VECG1</name>
<dbReference type="Pfam" id="PF05685">
    <property type="entry name" value="Uma2"/>
    <property type="match status" value="1"/>
</dbReference>
<dbReference type="InterPro" id="IPR012296">
    <property type="entry name" value="Nuclease_put_TT1808"/>
</dbReference>
<dbReference type="STRING" id="1499967.U27_02280"/>
<dbReference type="PANTHER" id="PTHR33352:SF3">
    <property type="entry name" value="SLR1612 PROTEIN"/>
    <property type="match status" value="1"/>
</dbReference>
<organism evidence="3">
    <name type="scientific">Vecturithrix granuli</name>
    <dbReference type="NCBI Taxonomy" id="1499967"/>
    <lineage>
        <taxon>Bacteria</taxon>
        <taxon>Candidatus Moduliflexota</taxon>
        <taxon>Candidatus Vecturitrichia</taxon>
        <taxon>Candidatus Vecturitrichales</taxon>
        <taxon>Candidatus Vecturitrichaceae</taxon>
        <taxon>Candidatus Vecturithrix</taxon>
    </lineage>
</organism>
<feature type="region of interest" description="Disordered" evidence="1">
    <location>
        <begin position="214"/>
        <end position="258"/>
    </location>
</feature>
<sequence>MTAMEMIKKTDHLFENIDQDDEVFYNNMTLPTEDDLPYDDGEPMETQRHRDQMNLLIDSLKAYWKDRRLYYISGNMFLHFDPLNKRKFRGPDVFLVLDVDPRERKSWVVWQEGMRFPDLIIELLSDATRAIDKGEKKTLYEQVFRTGEYYLYDPFSQEFKGYKLTGRHYTPVLPDQNYKIYSPITELFLIIHDERLRWMTKDGMILPSTEELFEQEKQRAEQEKQRAEQEKQRAEQEKQRAEQEKQRAEQEKQRAEQAEGRLLTMARLMLAKGYSSQEVCELTGLSEAELVV</sequence>
<dbReference type="InterPro" id="IPR011335">
    <property type="entry name" value="Restrct_endonuc-II-like"/>
</dbReference>
<gene>
    <name evidence="3" type="ORF">U27_02280</name>
</gene>
<dbReference type="SUPFAM" id="SSF52980">
    <property type="entry name" value="Restriction endonuclease-like"/>
    <property type="match status" value="1"/>
</dbReference>
<dbReference type="HOGENOM" id="CLU_075279_1_1_0"/>
<evidence type="ECO:0000256" key="1">
    <source>
        <dbReference type="SAM" id="MobiDB-lite"/>
    </source>
</evidence>
<dbReference type="eggNOG" id="COG4636">
    <property type="taxonomic scope" value="Bacteria"/>
</dbReference>
<feature type="domain" description="Putative restriction endonuclease" evidence="2">
    <location>
        <begin position="28"/>
        <end position="174"/>
    </location>
</feature>
<dbReference type="PANTHER" id="PTHR33352">
    <property type="entry name" value="SLR1095 PROTEIN"/>
    <property type="match status" value="1"/>
</dbReference>
<dbReference type="InterPro" id="IPR008538">
    <property type="entry name" value="Uma2"/>
</dbReference>
<dbReference type="CDD" id="cd06260">
    <property type="entry name" value="DUF820-like"/>
    <property type="match status" value="1"/>
</dbReference>
<dbReference type="Gene3D" id="3.90.1570.10">
    <property type="entry name" value="tt1808, chain A"/>
    <property type="match status" value="1"/>
</dbReference>
<protein>
    <recommendedName>
        <fullName evidence="2">Putative restriction endonuclease domain-containing protein</fullName>
    </recommendedName>
</protein>
<dbReference type="EMBL" id="DF820463">
    <property type="protein sequence ID" value="GAK55446.1"/>
    <property type="molecule type" value="Genomic_DNA"/>
</dbReference>
<dbReference type="AlphaFoldDB" id="A0A0S6WBW8"/>
<evidence type="ECO:0000259" key="2">
    <source>
        <dbReference type="Pfam" id="PF05685"/>
    </source>
</evidence>
<accession>A0A0S6WBW8</accession>